<dbReference type="Pfam" id="PF07973">
    <property type="entry name" value="tRNA_SAD"/>
    <property type="match status" value="1"/>
</dbReference>
<dbReference type="CDD" id="cd00771">
    <property type="entry name" value="ThrRS_core"/>
    <property type="match status" value="1"/>
</dbReference>
<accession>A0ABQ8FQ65</accession>
<evidence type="ECO:0000259" key="13">
    <source>
        <dbReference type="PROSITE" id="PS50862"/>
    </source>
</evidence>
<dbReference type="InterPro" id="IPR045864">
    <property type="entry name" value="aa-tRNA-synth_II/BPL/LPL"/>
</dbReference>
<dbReference type="Pfam" id="PF03129">
    <property type="entry name" value="HGTP_anticodon"/>
    <property type="match status" value="1"/>
</dbReference>
<evidence type="ECO:0000256" key="12">
    <source>
        <dbReference type="SAM" id="MobiDB-lite"/>
    </source>
</evidence>
<dbReference type="Proteomes" id="UP001648503">
    <property type="component" value="Unassembled WGS sequence"/>
</dbReference>
<protein>
    <recommendedName>
        <fullName evidence="2">threonine--tRNA ligase</fullName>
        <ecNumber evidence="2">6.1.1.3</ecNumber>
    </recommendedName>
    <alternativeName>
        <fullName evidence="10">Threonyl-tRNA synthetase</fullName>
    </alternativeName>
</protein>
<dbReference type="InterPro" id="IPR018163">
    <property type="entry name" value="Thr/Ala-tRNA-synth_IIc_edit"/>
</dbReference>
<dbReference type="EC" id="6.1.1.3" evidence="2"/>
<dbReference type="InterPro" id="IPR012947">
    <property type="entry name" value="tRNA_SAD"/>
</dbReference>
<evidence type="ECO:0000256" key="11">
    <source>
        <dbReference type="ARBA" id="ARBA00049515"/>
    </source>
</evidence>
<dbReference type="PANTHER" id="PTHR11451:SF44">
    <property type="entry name" value="THREONINE--TRNA LIGASE, CHLOROPLASTIC_MITOCHONDRIAL 2"/>
    <property type="match status" value="1"/>
</dbReference>
<evidence type="ECO:0000256" key="1">
    <source>
        <dbReference type="ARBA" id="ARBA00008226"/>
    </source>
</evidence>
<keyword evidence="15" id="KW-1185">Reference proteome</keyword>
<feature type="region of interest" description="Disordered" evidence="12">
    <location>
        <begin position="409"/>
        <end position="438"/>
    </location>
</feature>
<organism evidence="14 15">
    <name type="scientific">Batrachochytrium salamandrivorans</name>
    <dbReference type="NCBI Taxonomy" id="1357716"/>
    <lineage>
        <taxon>Eukaryota</taxon>
        <taxon>Fungi</taxon>
        <taxon>Fungi incertae sedis</taxon>
        <taxon>Chytridiomycota</taxon>
        <taxon>Chytridiomycota incertae sedis</taxon>
        <taxon>Chytridiomycetes</taxon>
        <taxon>Rhizophydiales</taxon>
        <taxon>Rhizophydiales incertae sedis</taxon>
        <taxon>Batrachochytrium</taxon>
    </lineage>
</organism>
<dbReference type="PANTHER" id="PTHR11451">
    <property type="entry name" value="THREONINE-TRNA LIGASE"/>
    <property type="match status" value="1"/>
</dbReference>
<sequence>MWQLRLLGERAALVQQCHRRLLMQSHRQLPVHQQVWVQLLPTAVTAASLSTLASTHRLQEWQLLLADGQSDLLEPSLPKSVLSKSSSPKSDLSKSSSPKSEATEQPHLYSTLWHSAAHILGWALESHYGDDCLLTNGPATEQGFYYDSLLVQNGHVHIKQRLDALSSGSITSPLQLLDPFVIERDIASLINGKPGTIYHPKEADLDALSVLMEKQLSSHLPFTLLQVSREKAAWMFAYSPFKLLYLSRIPADEVVTLYRCGSFIDLCRGPHVNSTKAIGGMKLLRTGATQWSSDSPHNISRIHGIAFPTGKALREWTLLQKEAADRDHRHIGRKQSLFYFSPVSPGAPFFMPHGTRIVQRLTDLLRSEYRRHGFDEIITPLVFNKSLWDRSGHWQNYKEDMFAVSGCCSGHSQEMPRSSSREEESQPSSSSSAIHNDAESDHPMQALKPMNCPGHCLLFGSTTRSYRDLPIRYAEFSPLHRNEASGALTGLTRVRKFHQDDGHIFCTPAQVSQEIASTLSFIDYMYTVVFQFPHYKLALSTRPTDGYVGELAQWDIAESALRETLDASGREWSVQEGEGAFYGPKIDVSVRDALGRYHQTATIQLDFQLPARFGLTYQTSGADGEGVGATDTPVMVHRAILGSIERMLAILTEHWGGRWPFWISPRQAIVVPVNDKLNAYAQHIKLAIARGGHGRADLHGAATEATPMSSAVSTPHYYVDVDSSNNLLSKRIREAQLLQYNYILVVGDKELEAGTVSVRTRTGKRLGEMTVAQVLDLFAQTTATFTMES</sequence>
<dbReference type="Gene3D" id="3.30.930.10">
    <property type="entry name" value="Bira Bifunctional Protein, Domain 2"/>
    <property type="match status" value="1"/>
</dbReference>
<keyword evidence="5" id="KW-0547">Nucleotide-binding</keyword>
<dbReference type="SUPFAM" id="SSF55186">
    <property type="entry name" value="ThrRS/AlaRS common domain"/>
    <property type="match status" value="2"/>
</dbReference>
<dbReference type="SMART" id="SM00863">
    <property type="entry name" value="tRNA_SAD"/>
    <property type="match status" value="1"/>
</dbReference>
<evidence type="ECO:0000256" key="9">
    <source>
        <dbReference type="ARBA" id="ARBA00023146"/>
    </source>
</evidence>
<evidence type="ECO:0000256" key="6">
    <source>
        <dbReference type="ARBA" id="ARBA00022833"/>
    </source>
</evidence>
<dbReference type="EMBL" id="JAFCIX010000003">
    <property type="protein sequence ID" value="KAH6601576.1"/>
    <property type="molecule type" value="Genomic_DNA"/>
</dbReference>
<evidence type="ECO:0000256" key="10">
    <source>
        <dbReference type="ARBA" id="ARBA00031900"/>
    </source>
</evidence>
<reference evidence="14 15" key="1">
    <citation type="submission" date="2021-02" db="EMBL/GenBank/DDBJ databases">
        <title>Variation within the Batrachochytrium salamandrivorans European outbreak.</title>
        <authorList>
            <person name="Kelly M."/>
            <person name="Pasmans F."/>
            <person name="Shea T.P."/>
            <person name="Munoz J.F."/>
            <person name="Carranza S."/>
            <person name="Cuomo C.A."/>
            <person name="Martel A."/>
        </authorList>
    </citation>
    <scope>NUCLEOTIDE SEQUENCE [LARGE SCALE GENOMIC DNA]</scope>
    <source>
        <strain evidence="14 15">AMFP18/2</strain>
    </source>
</reference>
<comment type="catalytic activity">
    <reaction evidence="11">
        <text>tRNA(Thr) + L-threonine + ATP = L-threonyl-tRNA(Thr) + AMP + diphosphate + H(+)</text>
        <dbReference type="Rhea" id="RHEA:24624"/>
        <dbReference type="Rhea" id="RHEA-COMP:9670"/>
        <dbReference type="Rhea" id="RHEA-COMP:9704"/>
        <dbReference type="ChEBI" id="CHEBI:15378"/>
        <dbReference type="ChEBI" id="CHEBI:30616"/>
        <dbReference type="ChEBI" id="CHEBI:33019"/>
        <dbReference type="ChEBI" id="CHEBI:57926"/>
        <dbReference type="ChEBI" id="CHEBI:78442"/>
        <dbReference type="ChEBI" id="CHEBI:78534"/>
        <dbReference type="ChEBI" id="CHEBI:456215"/>
        <dbReference type="EC" id="6.1.1.3"/>
    </reaction>
</comment>
<evidence type="ECO:0000256" key="5">
    <source>
        <dbReference type="ARBA" id="ARBA00022741"/>
    </source>
</evidence>
<dbReference type="InterPro" id="IPR036621">
    <property type="entry name" value="Anticodon-bd_dom_sf"/>
</dbReference>
<dbReference type="Pfam" id="PF00587">
    <property type="entry name" value="tRNA-synt_2b"/>
    <property type="match status" value="1"/>
</dbReference>
<comment type="similarity">
    <text evidence="1">Belongs to the class-II aminoacyl-tRNA synthetase family.</text>
</comment>
<dbReference type="InterPro" id="IPR002320">
    <property type="entry name" value="Thr-tRNA-ligase_IIa"/>
</dbReference>
<dbReference type="Gene3D" id="3.30.980.10">
    <property type="entry name" value="Threonyl-trna Synthetase, Chain A, domain 2"/>
    <property type="match status" value="1"/>
</dbReference>
<evidence type="ECO:0000256" key="4">
    <source>
        <dbReference type="ARBA" id="ARBA00022723"/>
    </source>
</evidence>
<evidence type="ECO:0000256" key="3">
    <source>
        <dbReference type="ARBA" id="ARBA00022598"/>
    </source>
</evidence>
<dbReference type="PRINTS" id="PR01047">
    <property type="entry name" value="TRNASYNTHTHR"/>
</dbReference>
<evidence type="ECO:0000313" key="15">
    <source>
        <dbReference type="Proteomes" id="UP001648503"/>
    </source>
</evidence>
<dbReference type="Gene3D" id="3.40.50.800">
    <property type="entry name" value="Anticodon-binding domain"/>
    <property type="match status" value="1"/>
</dbReference>
<dbReference type="InterPro" id="IPR004154">
    <property type="entry name" value="Anticodon-bd"/>
</dbReference>
<evidence type="ECO:0000256" key="8">
    <source>
        <dbReference type="ARBA" id="ARBA00022917"/>
    </source>
</evidence>
<keyword evidence="7" id="KW-0067">ATP-binding</keyword>
<comment type="caution">
    <text evidence="14">The sequence shown here is derived from an EMBL/GenBank/DDBJ whole genome shotgun (WGS) entry which is preliminary data.</text>
</comment>
<dbReference type="InterPro" id="IPR033728">
    <property type="entry name" value="ThrRS_core"/>
</dbReference>
<evidence type="ECO:0000256" key="7">
    <source>
        <dbReference type="ARBA" id="ARBA00022840"/>
    </source>
</evidence>
<dbReference type="PROSITE" id="PS50862">
    <property type="entry name" value="AA_TRNA_LIGASE_II"/>
    <property type="match status" value="1"/>
</dbReference>
<dbReference type="CDD" id="cd00860">
    <property type="entry name" value="ThrRS_anticodon"/>
    <property type="match status" value="1"/>
</dbReference>
<evidence type="ECO:0000313" key="14">
    <source>
        <dbReference type="EMBL" id="KAH6601576.1"/>
    </source>
</evidence>
<dbReference type="InterPro" id="IPR002314">
    <property type="entry name" value="aa-tRNA-synt_IIb"/>
</dbReference>
<feature type="compositionally biased region" description="Low complexity" evidence="12">
    <location>
        <begin position="77"/>
        <end position="100"/>
    </location>
</feature>
<dbReference type="HAMAP" id="MF_00184">
    <property type="entry name" value="Thr_tRNA_synth"/>
    <property type="match status" value="1"/>
</dbReference>
<proteinExistence type="inferred from homology"/>
<feature type="region of interest" description="Disordered" evidence="12">
    <location>
        <begin position="77"/>
        <end position="103"/>
    </location>
</feature>
<gene>
    <name evidence="14" type="ORF">BASA50_001523</name>
</gene>
<evidence type="ECO:0000256" key="2">
    <source>
        <dbReference type="ARBA" id="ARBA00013163"/>
    </source>
</evidence>
<keyword evidence="6" id="KW-0862">Zinc</keyword>
<keyword evidence="3" id="KW-0436">Ligase</keyword>
<dbReference type="SUPFAM" id="SSF52954">
    <property type="entry name" value="Class II aaRS ABD-related"/>
    <property type="match status" value="1"/>
</dbReference>
<dbReference type="InterPro" id="IPR047246">
    <property type="entry name" value="ThrRS_anticodon"/>
</dbReference>
<dbReference type="InterPro" id="IPR006195">
    <property type="entry name" value="aa-tRNA-synth_II"/>
</dbReference>
<keyword evidence="4" id="KW-0479">Metal-binding</keyword>
<keyword evidence="8" id="KW-0648">Protein biosynthesis</keyword>
<keyword evidence="9" id="KW-0030">Aminoacyl-tRNA synthetase</keyword>
<feature type="domain" description="Aminoacyl-transfer RNA synthetases class-II family profile" evidence="13">
    <location>
        <begin position="352"/>
        <end position="660"/>
    </location>
</feature>
<dbReference type="SUPFAM" id="SSF55681">
    <property type="entry name" value="Class II aaRS and biotin synthetases"/>
    <property type="match status" value="1"/>
</dbReference>
<name>A0ABQ8FQ65_9FUNG</name>